<evidence type="ECO:0000313" key="2">
    <source>
        <dbReference type="Proteomes" id="UP001500839"/>
    </source>
</evidence>
<accession>A0ABP9CAT4</accession>
<dbReference type="PANTHER" id="PTHR35340">
    <property type="entry name" value="PQQ ENZYME REPEAT PROTEIN-RELATED"/>
    <property type="match status" value="1"/>
</dbReference>
<dbReference type="RefSeq" id="WP_200171065.1">
    <property type="nucleotide sequence ID" value="NZ_BAABKQ010000001.1"/>
</dbReference>
<evidence type="ECO:0008006" key="3">
    <source>
        <dbReference type="Google" id="ProtNLM"/>
    </source>
</evidence>
<dbReference type="InterPro" id="IPR053143">
    <property type="entry name" value="Arylsulfate_ST"/>
</dbReference>
<organism evidence="1 2">
    <name type="scientific">Tomitella cavernea</name>
    <dbReference type="NCBI Taxonomy" id="1387982"/>
    <lineage>
        <taxon>Bacteria</taxon>
        <taxon>Bacillati</taxon>
        <taxon>Actinomycetota</taxon>
        <taxon>Actinomycetes</taxon>
        <taxon>Mycobacteriales</taxon>
        <taxon>Tomitella</taxon>
    </lineage>
</organism>
<keyword evidence="2" id="KW-1185">Reference proteome</keyword>
<gene>
    <name evidence="1" type="ORF">GCM10023353_05310</name>
</gene>
<dbReference type="Pfam" id="PF14269">
    <property type="entry name" value="Arylsulfotran_2"/>
    <property type="match status" value="1"/>
</dbReference>
<sequence>MAPGGAPPLGHVFLAPKQVGVPGPGQGPLIVDGAGEPVWIHPGDGVEFNIGFHPQTYRGRPVLAWWHGRIPYSHGYGSVTVLDEHYNLITEVHAGNGEQADLHEVTITDDDTMLLLAYSTRQADLGPIGGPADGWVYEGVVQEIAIDSGAVLMEWRSLAEIPVADSYFPLGGHGAHNDPYDYLHINSARVAPDGNIVISCRHTGTVYKIARDGSRVLWRLGGKSSDFPVPPDASFSWQHCAVQHADGTLSLFDNSLRTPPSPGAPSPASSALVLDVDEDARTVRLRRRLHHPVPLYADTQGSMQTLPDGSAFVGWGAAPYASLFDASGNMVWDAHIAEPWHSYRAHVDDWAGTPDDAPAVAARRARTGGVTVYASWNGATEVASWRILTGDAPGALHAVADMPRTGFESAAPVPDAQTWLAAAALDAAGNELGRSEPVRSAES</sequence>
<proteinExistence type="predicted"/>
<dbReference type="PANTHER" id="PTHR35340:SF6">
    <property type="entry name" value="ASST-DOMAIN-CONTAINING PROTEIN"/>
    <property type="match status" value="1"/>
</dbReference>
<protein>
    <recommendedName>
        <fullName evidence="3">Arylsulfotransferase ASST</fullName>
    </recommendedName>
</protein>
<comment type="caution">
    <text evidence="1">The sequence shown here is derived from an EMBL/GenBank/DDBJ whole genome shotgun (WGS) entry which is preliminary data.</text>
</comment>
<dbReference type="InterPro" id="IPR039535">
    <property type="entry name" value="ASST-like"/>
</dbReference>
<reference evidence="2" key="1">
    <citation type="journal article" date="2019" name="Int. J. Syst. Evol. Microbiol.">
        <title>The Global Catalogue of Microorganisms (GCM) 10K type strain sequencing project: providing services to taxonomists for standard genome sequencing and annotation.</title>
        <authorList>
            <consortium name="The Broad Institute Genomics Platform"/>
            <consortium name="The Broad Institute Genome Sequencing Center for Infectious Disease"/>
            <person name="Wu L."/>
            <person name="Ma J."/>
        </authorList>
    </citation>
    <scope>NUCLEOTIDE SEQUENCE [LARGE SCALE GENOMIC DNA]</scope>
    <source>
        <strain evidence="2">JCM 18542</strain>
    </source>
</reference>
<dbReference type="Proteomes" id="UP001500839">
    <property type="component" value="Unassembled WGS sequence"/>
</dbReference>
<name>A0ABP9CAT4_9ACTN</name>
<dbReference type="EMBL" id="BAABKQ010000001">
    <property type="protein sequence ID" value="GAA4805409.1"/>
    <property type="molecule type" value="Genomic_DNA"/>
</dbReference>
<evidence type="ECO:0000313" key="1">
    <source>
        <dbReference type="EMBL" id="GAA4805409.1"/>
    </source>
</evidence>